<dbReference type="EMBL" id="AVOT02031700">
    <property type="protein sequence ID" value="MBW0525291.1"/>
    <property type="molecule type" value="Genomic_DNA"/>
</dbReference>
<dbReference type="InterPro" id="IPR043502">
    <property type="entry name" value="DNA/RNA_pol_sf"/>
</dbReference>
<dbReference type="CDD" id="cd09274">
    <property type="entry name" value="RNase_HI_RT_Ty3"/>
    <property type="match status" value="1"/>
</dbReference>
<sequence length="173" mass="19854">MDPTPSSYHDSLEELWDEEEEKEEVGTMMNVVTSFHQQYFDVFSKVRAEQLPPHRTCDHHIKLEGSLPQVGQFHQFKEAFTTAPILSQFNPSLPTIVETDASDYALGTVMSQVSDSGQHPIAFDSCKRLPEELNYEIHDKELLCIVWDLKRWKAFLLSLSSPFEVLTNHSSLQ</sequence>
<dbReference type="PANTHER" id="PTHR34072">
    <property type="entry name" value="ENZYMATIC POLYPROTEIN-RELATED"/>
    <property type="match status" value="1"/>
</dbReference>
<comment type="caution">
    <text evidence="2">The sequence shown here is derived from an EMBL/GenBank/DDBJ whole genome shotgun (WGS) entry which is preliminary data.</text>
</comment>
<name>A0A9Q3EUU5_9BASI</name>
<dbReference type="OrthoDB" id="3252467at2759"/>
<accession>A0A9Q3EUU5</accession>
<proteinExistence type="predicted"/>
<protein>
    <recommendedName>
        <fullName evidence="1">Reverse transcriptase/retrotransposon-derived protein RNase H-like domain-containing protein</fullName>
    </recommendedName>
</protein>
<dbReference type="PANTHER" id="PTHR34072:SF52">
    <property type="entry name" value="RIBONUCLEASE H"/>
    <property type="match status" value="1"/>
</dbReference>
<reference evidence="2" key="1">
    <citation type="submission" date="2021-03" db="EMBL/GenBank/DDBJ databases">
        <title>Draft genome sequence of rust myrtle Austropuccinia psidii MF-1, a brazilian biotype.</title>
        <authorList>
            <person name="Quecine M.C."/>
            <person name="Pachon D.M.R."/>
            <person name="Bonatelli M.L."/>
            <person name="Correr F.H."/>
            <person name="Franceschini L.M."/>
            <person name="Leite T.F."/>
            <person name="Margarido G.R.A."/>
            <person name="Almeida C.A."/>
            <person name="Ferrarezi J.A."/>
            <person name="Labate C.A."/>
        </authorList>
    </citation>
    <scope>NUCLEOTIDE SEQUENCE</scope>
    <source>
        <strain evidence="2">MF-1</strain>
    </source>
</reference>
<dbReference type="InterPro" id="IPR041577">
    <property type="entry name" value="RT_RNaseH_2"/>
</dbReference>
<dbReference type="Pfam" id="PF17919">
    <property type="entry name" value="RT_RNaseH_2"/>
    <property type="match status" value="1"/>
</dbReference>
<organism evidence="2 3">
    <name type="scientific">Austropuccinia psidii MF-1</name>
    <dbReference type="NCBI Taxonomy" id="1389203"/>
    <lineage>
        <taxon>Eukaryota</taxon>
        <taxon>Fungi</taxon>
        <taxon>Dikarya</taxon>
        <taxon>Basidiomycota</taxon>
        <taxon>Pucciniomycotina</taxon>
        <taxon>Pucciniomycetes</taxon>
        <taxon>Pucciniales</taxon>
        <taxon>Sphaerophragmiaceae</taxon>
        <taxon>Austropuccinia</taxon>
    </lineage>
</organism>
<evidence type="ECO:0000313" key="2">
    <source>
        <dbReference type="EMBL" id="MBW0525291.1"/>
    </source>
</evidence>
<evidence type="ECO:0000259" key="1">
    <source>
        <dbReference type="Pfam" id="PF17919"/>
    </source>
</evidence>
<dbReference type="AlphaFoldDB" id="A0A9Q3EUU5"/>
<feature type="domain" description="Reverse transcriptase/retrotransposon-derived protein RNase H-like" evidence="1">
    <location>
        <begin position="72"/>
        <end position="164"/>
    </location>
</feature>
<dbReference type="SUPFAM" id="SSF56672">
    <property type="entry name" value="DNA/RNA polymerases"/>
    <property type="match status" value="1"/>
</dbReference>
<gene>
    <name evidence="2" type="ORF">O181_065006</name>
</gene>
<keyword evidence="3" id="KW-1185">Reference proteome</keyword>
<evidence type="ECO:0000313" key="3">
    <source>
        <dbReference type="Proteomes" id="UP000765509"/>
    </source>
</evidence>
<dbReference type="Proteomes" id="UP000765509">
    <property type="component" value="Unassembled WGS sequence"/>
</dbReference>